<dbReference type="InterPro" id="IPR036770">
    <property type="entry name" value="Ankyrin_rpt-contain_sf"/>
</dbReference>
<dbReference type="PROSITE" id="PS50088">
    <property type="entry name" value="ANK_REPEAT"/>
    <property type="match status" value="7"/>
</dbReference>
<accession>A0A024SGH7</accession>
<dbReference type="EMBL" id="KI911143">
    <property type="protein sequence ID" value="ETS03302.1"/>
    <property type="molecule type" value="Genomic_DNA"/>
</dbReference>
<dbReference type="PROSITE" id="PS50297">
    <property type="entry name" value="ANK_REP_REGION"/>
    <property type="match status" value="6"/>
</dbReference>
<dbReference type="SMART" id="SM00248">
    <property type="entry name" value="ANK"/>
    <property type="match status" value="9"/>
</dbReference>
<reference evidence="5" key="1">
    <citation type="journal article" date="2013" name="Ind. Biotechnol.">
        <title>Comparative genomics analysis of Trichoderma reesei strains.</title>
        <authorList>
            <person name="Koike H."/>
            <person name="Aerts A."/>
            <person name="LaButti K."/>
            <person name="Grigoriev I.V."/>
            <person name="Baker S.E."/>
        </authorList>
    </citation>
    <scope>NUCLEOTIDE SEQUENCE [LARGE SCALE GENOMIC DNA]</scope>
    <source>
        <strain evidence="5">ATCC 56765 / BCRC 32924 / NRRL 11460 / Rut C-30</strain>
    </source>
</reference>
<dbReference type="InterPro" id="IPR002110">
    <property type="entry name" value="Ankyrin_rpt"/>
</dbReference>
<proteinExistence type="predicted"/>
<evidence type="ECO:0000256" key="3">
    <source>
        <dbReference type="PROSITE-ProRule" id="PRU00023"/>
    </source>
</evidence>
<name>A0A024SGH7_HYPJR</name>
<dbReference type="AlphaFoldDB" id="A0A024SGH7"/>
<gene>
    <name evidence="4" type="ORF">M419DRAFT_97355</name>
</gene>
<dbReference type="HOGENOM" id="CLU_544094_0_0_1"/>
<feature type="repeat" description="ANK" evidence="3">
    <location>
        <begin position="271"/>
        <end position="303"/>
    </location>
</feature>
<feature type="repeat" description="ANK" evidence="3">
    <location>
        <begin position="304"/>
        <end position="336"/>
    </location>
</feature>
<protein>
    <submittedName>
        <fullName evidence="4">Ankyrin</fullName>
    </submittedName>
</protein>
<evidence type="ECO:0000313" key="5">
    <source>
        <dbReference type="Proteomes" id="UP000024376"/>
    </source>
</evidence>
<feature type="repeat" description="ANK" evidence="3">
    <location>
        <begin position="134"/>
        <end position="166"/>
    </location>
</feature>
<dbReference type="PANTHER" id="PTHR24123:SF33">
    <property type="entry name" value="PROTEIN HOS4"/>
    <property type="match status" value="1"/>
</dbReference>
<sequence length="570" mass="62724">MAANKSHIEKDGNMIQQNKKKSGLFSVPTEVISQIGGYLTSDKDVAAFAGTCKLFNTMFGDVLYQRNEMYSEASCLTWAAKKDRVETLKRAIKAGICLENHSYLIFVVSCHGSSKVARLVLSLPGVDLMAEDKRGWTPITLAASHGYTNIIRTLIDNGADFRAPTRGGWSPINVACSRGRLDRGHDTIVLQLLDRGADIEQPCKNLWTPLCMAASRGDFHMCKILLSRGANIAAQAMGGWFPLSLAASNGHDPAVNLLTLCGADIRMTNDNGWTPLMAAAANGHSSTALILIHKGSHVEAKSKNGSTALMCAADGRHLHTAKLLLFYGANVMTSSGAGQTVGTRAAQSGGIQLLSLFRTIPGFDLNHVDNQGRSLVFHAAMRGHARLVKILLPLVSTPEKRDQYGTSPIFVAARNGQRKVVELLIKKGYADFEERDFLGCTLLAWAQRSKRRQFVRFLKKYTQVANIPVWPEDPAGERTQYKYDREKCLCSICCRTSLHWEKAYECDDCNGGMLICAECIDAGMKCEDSSHTWRPHRCIWNHDQKRNIAELLNATGNQICMVPARPTRVP</sequence>
<evidence type="ECO:0000256" key="1">
    <source>
        <dbReference type="ARBA" id="ARBA00022737"/>
    </source>
</evidence>
<dbReference type="Proteomes" id="UP000024376">
    <property type="component" value="Unassembled WGS sequence"/>
</dbReference>
<feature type="repeat" description="ANK" evidence="3">
    <location>
        <begin position="167"/>
        <end position="204"/>
    </location>
</feature>
<dbReference type="SUPFAM" id="SSF48403">
    <property type="entry name" value="Ankyrin repeat"/>
    <property type="match status" value="1"/>
</dbReference>
<dbReference type="KEGG" id="trr:M419DRAFT_97355"/>
<evidence type="ECO:0000256" key="2">
    <source>
        <dbReference type="ARBA" id="ARBA00023043"/>
    </source>
</evidence>
<dbReference type="Pfam" id="PF12796">
    <property type="entry name" value="Ank_2"/>
    <property type="match status" value="3"/>
</dbReference>
<feature type="repeat" description="ANK" evidence="3">
    <location>
        <begin position="205"/>
        <end position="237"/>
    </location>
</feature>
<organism evidence="4 5">
    <name type="scientific">Hypocrea jecorina (strain ATCC 56765 / BCRC 32924 / NRRL 11460 / Rut C-30)</name>
    <name type="common">Trichoderma reesei</name>
    <dbReference type="NCBI Taxonomy" id="1344414"/>
    <lineage>
        <taxon>Eukaryota</taxon>
        <taxon>Fungi</taxon>
        <taxon>Dikarya</taxon>
        <taxon>Ascomycota</taxon>
        <taxon>Pezizomycotina</taxon>
        <taxon>Sordariomycetes</taxon>
        <taxon>Hypocreomycetidae</taxon>
        <taxon>Hypocreales</taxon>
        <taxon>Hypocreaceae</taxon>
        <taxon>Trichoderma</taxon>
    </lineage>
</organism>
<evidence type="ECO:0000313" key="4">
    <source>
        <dbReference type="EMBL" id="ETS03302.1"/>
    </source>
</evidence>
<dbReference type="PANTHER" id="PTHR24123">
    <property type="entry name" value="ANKYRIN REPEAT-CONTAINING"/>
    <property type="match status" value="1"/>
</dbReference>
<dbReference type="InterPro" id="IPR051165">
    <property type="entry name" value="Multifunctional_ANK_Repeat"/>
</dbReference>
<feature type="repeat" description="ANK" evidence="3">
    <location>
        <begin position="404"/>
        <end position="428"/>
    </location>
</feature>
<keyword evidence="2 3" id="KW-0040">ANK repeat</keyword>
<dbReference type="OrthoDB" id="20872at2759"/>
<dbReference type="Gene3D" id="1.25.40.20">
    <property type="entry name" value="Ankyrin repeat-containing domain"/>
    <property type="match status" value="1"/>
</dbReference>
<keyword evidence="1" id="KW-0677">Repeat</keyword>
<dbReference type="Pfam" id="PF00023">
    <property type="entry name" value="Ank"/>
    <property type="match status" value="1"/>
</dbReference>
<feature type="repeat" description="ANK" evidence="3">
    <location>
        <begin position="238"/>
        <end position="270"/>
    </location>
</feature>